<dbReference type="SUPFAM" id="SSF46689">
    <property type="entry name" value="Homeodomain-like"/>
    <property type="match status" value="1"/>
</dbReference>
<gene>
    <name evidence="5" type="ORF">BDA99DRAFT_512018</name>
</gene>
<feature type="DNA-binding region" description="Homeobox" evidence="1">
    <location>
        <begin position="108"/>
        <end position="169"/>
    </location>
</feature>
<dbReference type="Gene3D" id="1.10.10.60">
    <property type="entry name" value="Homeodomain-like"/>
    <property type="match status" value="1"/>
</dbReference>
<feature type="compositionally biased region" description="Basic residues" evidence="3">
    <location>
        <begin position="1"/>
        <end position="11"/>
    </location>
</feature>
<keyword evidence="1 2" id="KW-0238">DNA-binding</keyword>
<dbReference type="Pfam" id="PF00046">
    <property type="entry name" value="Homeodomain"/>
    <property type="match status" value="1"/>
</dbReference>
<feature type="compositionally biased region" description="Polar residues" evidence="3">
    <location>
        <begin position="61"/>
        <end position="71"/>
    </location>
</feature>
<feature type="compositionally biased region" description="Polar residues" evidence="3">
    <location>
        <begin position="12"/>
        <end position="26"/>
    </location>
</feature>
<feature type="region of interest" description="Disordered" evidence="3">
    <location>
        <begin position="195"/>
        <end position="228"/>
    </location>
</feature>
<feature type="compositionally biased region" description="Acidic residues" evidence="3">
    <location>
        <begin position="209"/>
        <end position="228"/>
    </location>
</feature>
<protein>
    <recommendedName>
        <fullName evidence="4">Homeobox domain-containing protein</fullName>
    </recommendedName>
</protein>
<feature type="region of interest" description="Disordered" evidence="3">
    <location>
        <begin position="1"/>
        <end position="119"/>
    </location>
</feature>
<dbReference type="InterPro" id="IPR009057">
    <property type="entry name" value="Homeodomain-like_sf"/>
</dbReference>
<sequence length="228" mass="26737">MVIPLRQRRKSTPSLQQDIIQTTITNSRKRTHDSLDDDAWAPSTLEETMTEDDDEEEESSNGISTPTSSFSDPGRPIKKQRKRHSTLNHRRRRRSLSTTSNSSTQDGSKKTRKNYSRETTRILMNWYLKHGGKTPEPKHKDELAKKANKSHVQISTWFQNARRRHHPKLVQYQKLTKEYPNQVYDYDSFVAFNNKKSSTTTKKHSTFIDTEEEEDEDDDEEEGDDEDY</sequence>
<evidence type="ECO:0000313" key="6">
    <source>
        <dbReference type="Proteomes" id="UP001209540"/>
    </source>
</evidence>
<feature type="compositionally biased region" description="Basic residues" evidence="3">
    <location>
        <begin position="76"/>
        <end position="95"/>
    </location>
</feature>
<evidence type="ECO:0000256" key="1">
    <source>
        <dbReference type="PROSITE-ProRule" id="PRU00108"/>
    </source>
</evidence>
<comment type="subcellular location">
    <subcellularLocation>
        <location evidence="1 2">Nucleus</location>
    </subcellularLocation>
</comment>
<keyword evidence="6" id="KW-1185">Reference proteome</keyword>
<dbReference type="GO" id="GO:0003677">
    <property type="term" value="F:DNA binding"/>
    <property type="evidence" value="ECO:0007669"/>
    <property type="project" value="UniProtKB-UniRule"/>
</dbReference>
<dbReference type="GO" id="GO:0005634">
    <property type="term" value="C:nucleus"/>
    <property type="evidence" value="ECO:0007669"/>
    <property type="project" value="UniProtKB-SubCell"/>
</dbReference>
<evidence type="ECO:0000259" key="4">
    <source>
        <dbReference type="PROSITE" id="PS50071"/>
    </source>
</evidence>
<dbReference type="Proteomes" id="UP001209540">
    <property type="component" value="Unassembled WGS sequence"/>
</dbReference>
<comment type="caution">
    <text evidence="5">The sequence shown here is derived from an EMBL/GenBank/DDBJ whole genome shotgun (WGS) entry which is preliminary data.</text>
</comment>
<evidence type="ECO:0000313" key="5">
    <source>
        <dbReference type="EMBL" id="KAI9261653.1"/>
    </source>
</evidence>
<dbReference type="PROSITE" id="PS50071">
    <property type="entry name" value="HOMEOBOX_2"/>
    <property type="match status" value="1"/>
</dbReference>
<feature type="domain" description="Homeobox" evidence="4">
    <location>
        <begin position="106"/>
        <end position="168"/>
    </location>
</feature>
<accession>A0AAD5PDR6</accession>
<keyword evidence="1 2" id="KW-0371">Homeobox</keyword>
<dbReference type="SMART" id="SM00389">
    <property type="entry name" value="HOX"/>
    <property type="match status" value="1"/>
</dbReference>
<reference evidence="5" key="1">
    <citation type="journal article" date="2022" name="IScience">
        <title>Evolution of zygomycete secretomes and the origins of terrestrial fungal ecologies.</title>
        <authorList>
            <person name="Chang Y."/>
            <person name="Wang Y."/>
            <person name="Mondo S."/>
            <person name="Ahrendt S."/>
            <person name="Andreopoulos W."/>
            <person name="Barry K."/>
            <person name="Beard J."/>
            <person name="Benny G.L."/>
            <person name="Blankenship S."/>
            <person name="Bonito G."/>
            <person name="Cuomo C."/>
            <person name="Desiro A."/>
            <person name="Gervers K.A."/>
            <person name="Hundley H."/>
            <person name="Kuo A."/>
            <person name="LaButti K."/>
            <person name="Lang B.F."/>
            <person name="Lipzen A."/>
            <person name="O'Donnell K."/>
            <person name="Pangilinan J."/>
            <person name="Reynolds N."/>
            <person name="Sandor L."/>
            <person name="Smith M.E."/>
            <person name="Tsang A."/>
            <person name="Grigoriev I.V."/>
            <person name="Stajich J.E."/>
            <person name="Spatafora J.W."/>
        </authorList>
    </citation>
    <scope>NUCLEOTIDE SEQUENCE</scope>
    <source>
        <strain evidence="5">RSA 2281</strain>
    </source>
</reference>
<dbReference type="EMBL" id="JAIXMP010000015">
    <property type="protein sequence ID" value="KAI9261653.1"/>
    <property type="molecule type" value="Genomic_DNA"/>
</dbReference>
<dbReference type="InterPro" id="IPR001356">
    <property type="entry name" value="HD"/>
</dbReference>
<reference evidence="5" key="2">
    <citation type="submission" date="2023-02" db="EMBL/GenBank/DDBJ databases">
        <authorList>
            <consortium name="DOE Joint Genome Institute"/>
            <person name="Mondo S.J."/>
            <person name="Chang Y."/>
            <person name="Wang Y."/>
            <person name="Ahrendt S."/>
            <person name="Andreopoulos W."/>
            <person name="Barry K."/>
            <person name="Beard J."/>
            <person name="Benny G.L."/>
            <person name="Blankenship S."/>
            <person name="Bonito G."/>
            <person name="Cuomo C."/>
            <person name="Desiro A."/>
            <person name="Gervers K.A."/>
            <person name="Hundley H."/>
            <person name="Kuo A."/>
            <person name="LaButti K."/>
            <person name="Lang B.F."/>
            <person name="Lipzen A."/>
            <person name="O'Donnell K."/>
            <person name="Pangilinan J."/>
            <person name="Reynolds N."/>
            <person name="Sandor L."/>
            <person name="Smith M.W."/>
            <person name="Tsang A."/>
            <person name="Grigoriev I.V."/>
            <person name="Stajich J.E."/>
            <person name="Spatafora J.W."/>
        </authorList>
    </citation>
    <scope>NUCLEOTIDE SEQUENCE</scope>
    <source>
        <strain evidence="5">RSA 2281</strain>
    </source>
</reference>
<dbReference type="CDD" id="cd00086">
    <property type="entry name" value="homeodomain"/>
    <property type="match status" value="1"/>
</dbReference>
<organism evidence="5 6">
    <name type="scientific">Phascolomyces articulosus</name>
    <dbReference type="NCBI Taxonomy" id="60185"/>
    <lineage>
        <taxon>Eukaryota</taxon>
        <taxon>Fungi</taxon>
        <taxon>Fungi incertae sedis</taxon>
        <taxon>Mucoromycota</taxon>
        <taxon>Mucoromycotina</taxon>
        <taxon>Mucoromycetes</taxon>
        <taxon>Mucorales</taxon>
        <taxon>Lichtheimiaceae</taxon>
        <taxon>Phascolomyces</taxon>
    </lineage>
</organism>
<evidence type="ECO:0000256" key="2">
    <source>
        <dbReference type="RuleBase" id="RU000682"/>
    </source>
</evidence>
<feature type="compositionally biased region" description="Acidic residues" evidence="3">
    <location>
        <begin position="48"/>
        <end position="59"/>
    </location>
</feature>
<proteinExistence type="predicted"/>
<keyword evidence="1 2" id="KW-0539">Nucleus</keyword>
<name>A0AAD5PDR6_9FUNG</name>
<dbReference type="AlphaFoldDB" id="A0AAD5PDR6"/>
<evidence type="ECO:0000256" key="3">
    <source>
        <dbReference type="SAM" id="MobiDB-lite"/>
    </source>
</evidence>